<dbReference type="Proteomes" id="UP000245639">
    <property type="component" value="Unassembled WGS sequence"/>
</dbReference>
<keyword evidence="2" id="KW-1185">Reference proteome</keyword>
<sequence>MADPLGRPHTPTRPVEVAGAEVYTPRDHVIVELTSAEAAVVLHAPVSAREQPDAEVRLSTTDRAALARATQKLTETVRAQLSVGGVG</sequence>
<gene>
    <name evidence="1" type="ORF">C8D89_107279</name>
</gene>
<accession>A0A2U1FAA4</accession>
<evidence type="ECO:0000313" key="2">
    <source>
        <dbReference type="Proteomes" id="UP000245639"/>
    </source>
</evidence>
<dbReference type="EMBL" id="QEKW01000007">
    <property type="protein sequence ID" value="PVZ09115.1"/>
    <property type="molecule type" value="Genomic_DNA"/>
</dbReference>
<reference evidence="1 2" key="1">
    <citation type="submission" date="2018-04" db="EMBL/GenBank/DDBJ databases">
        <title>Genomic Encyclopedia of Type Strains, Phase IV (KMG-IV): sequencing the most valuable type-strain genomes for metagenomic binning, comparative biology and taxonomic classification.</title>
        <authorList>
            <person name="Goeker M."/>
        </authorList>
    </citation>
    <scope>NUCLEOTIDE SEQUENCE [LARGE SCALE GENOMIC DNA]</scope>
    <source>
        <strain evidence="1 2">DSM 45771</strain>
    </source>
</reference>
<dbReference type="RefSeq" id="WP_133251926.1">
    <property type="nucleotide sequence ID" value="NZ_QEKW01000007.1"/>
</dbReference>
<proteinExistence type="predicted"/>
<name>A0A2U1FAA4_9PSEU</name>
<evidence type="ECO:0000313" key="1">
    <source>
        <dbReference type="EMBL" id="PVZ09115.1"/>
    </source>
</evidence>
<dbReference type="AlphaFoldDB" id="A0A2U1FAA4"/>
<protein>
    <submittedName>
        <fullName evidence="1">Uncharacterized protein</fullName>
    </submittedName>
</protein>
<comment type="caution">
    <text evidence="1">The sequence shown here is derived from an EMBL/GenBank/DDBJ whole genome shotgun (WGS) entry which is preliminary data.</text>
</comment>
<organism evidence="1 2">
    <name type="scientific">Actinomycetospora cinnamomea</name>
    <dbReference type="NCBI Taxonomy" id="663609"/>
    <lineage>
        <taxon>Bacteria</taxon>
        <taxon>Bacillati</taxon>
        <taxon>Actinomycetota</taxon>
        <taxon>Actinomycetes</taxon>
        <taxon>Pseudonocardiales</taxon>
        <taxon>Pseudonocardiaceae</taxon>
        <taxon>Actinomycetospora</taxon>
    </lineage>
</organism>